<dbReference type="Proteomes" id="UP000596742">
    <property type="component" value="Unassembled WGS sequence"/>
</dbReference>
<organism evidence="12 13">
    <name type="scientific">Mytilus galloprovincialis</name>
    <name type="common">Mediterranean mussel</name>
    <dbReference type="NCBI Taxonomy" id="29158"/>
    <lineage>
        <taxon>Eukaryota</taxon>
        <taxon>Metazoa</taxon>
        <taxon>Spiralia</taxon>
        <taxon>Lophotrochozoa</taxon>
        <taxon>Mollusca</taxon>
        <taxon>Bivalvia</taxon>
        <taxon>Autobranchia</taxon>
        <taxon>Pteriomorphia</taxon>
        <taxon>Mytilida</taxon>
        <taxon>Mytiloidea</taxon>
        <taxon>Mytilidae</taxon>
        <taxon>Mytilinae</taxon>
        <taxon>Mytilus</taxon>
    </lineage>
</organism>
<evidence type="ECO:0000256" key="9">
    <source>
        <dbReference type="SAM" id="MobiDB-lite"/>
    </source>
</evidence>
<dbReference type="PANTHER" id="PTHR15598">
    <property type="entry name" value="ENHANCER OF MRNA-DECAPPING PROTEIN 4"/>
    <property type="match status" value="1"/>
</dbReference>
<protein>
    <submittedName>
        <fullName evidence="12">Enhancer of mRNA-decapping protein 4</fullName>
    </submittedName>
</protein>
<dbReference type="InterPro" id="IPR036322">
    <property type="entry name" value="WD40_repeat_dom_sf"/>
</dbReference>
<keyword evidence="5" id="KW-0677">Repeat</keyword>
<sequence length="1405" mass="156792">MDDKGSPSSSLNSASTGDTGHLLHELMNLQKSNAMSSASISSTLNMRESADVPGPGEATAPTINELMQTFYSQSQPSHRQLITLQGSDTVNSFSVYGQEVDVVASKPISTGILSQPTTGSNKVKITPVVKYDWEALFYVGNLVAIHRNNTYAAYTLRGKSGGVVRIINRKTAERALLKDFAGRVIDIAFAHTDDILIGAVDEIGNLMVYHVKETDDRKLIVLLSLHIRRPDGEQPSEFHRVIWCPFIPDDCDDSSMTESSTQDASRVLVLTHNEKAEIWNIELVTKEHGNGPLDAEDVDFGLIKITSHTQPVMDAAFSPDGTALATASLDGEVKFFQVNMNESTSPRCLHQWKPHDGKKLSSLFFLDDHKNSSPDAQFWKFAVTGADNNQEIKIWSCESWTCLQTLTFVCPPGLPSNFQIDPCMKAALDLGAKYLILTDIKRKVLYVLQIFQDNTNNTAHFSSISEFILAQPCLSFAILDASKKKFKKTGEDSNLDDMTTGELIKDDHDDNEQKPDVTSSGVQIRLYTVHPKALQELQIRFQPESSAPPPPTPSISTVSHDDTGIQDALSDLSMDTNNHNNSQDLSHPLLLTPDAFTSSPRKAQADTTVEQTRTSMGSSTSSFTHVTGLQEELYSPRSSQGNQSVISEGSTITQTPNSKEYSPHIVNGETTPGSVPLPPVSSTEENELETPKSKAQSGENTPISLERLNNVCMDDFFDTQGSRQTNERTLDTASTTGFEVVEGSQKPKSPKESFDENDEEVAGVLGETYDEEESKDVEGTQPFVEQSSEKSDMDSTQGSDKVIRAWPLPPDVSSEQGEEEEENEQCNYQDQDEGDEDVQVEEEEVVCEEEEEDDTSREKEEPVPEVSSEEIEEHILEEQSEESEQEGPKEAPVAEKVKPQIIIKEVPVRIQEVREIVRETVDRKALSQLQDNIQNILNALESQNGVIERLQEQLADQQEKQNELQRQQIEIEQLRHMSQQPQPNIEEHLGQIRALLSRVERMFTQHAQKENQRINHIMQQSETREKQRHERLQHTLVQTLQKSVANNVEDQVRDEMRNTVLPAVTRSLEPVKEQLHQELAQKLTATDSLLKDNIGKMIRSKQTTEAIGLAAGNALQTPIQAAYREAFQNIVIPNFDRATQNMFQQVNEAFTKGTKEYIRTLETHLDVIKQKHTEARDPIVAQMRKLADSFQTSAESMKAQVTASIQSQVQSEMQNSFLSLQETLIRAVRQAVKDEVNTAVQEQGATISSNVLDAMRSGAATPIPTSPDPQQARTHIMQLLRQGQLNAAFQQALSAANLELVVFVCETVNPAQIFNQTPCPLEQPVLLSLIQQLSADIGQNTELKHKYLEEAVMNLDLTNKITQEHMRGVLYSLIQKLKNYISQHPNDKTCRHLKMLQMASESLLK</sequence>
<dbReference type="GO" id="GO:0000932">
    <property type="term" value="C:P-body"/>
    <property type="evidence" value="ECO:0007669"/>
    <property type="project" value="UniProtKB-SubCell"/>
</dbReference>
<keyword evidence="6 8" id="KW-0175">Coiled coil</keyword>
<feature type="region of interest" description="Disordered" evidence="9">
    <location>
        <begin position="38"/>
        <end position="59"/>
    </location>
</feature>
<feature type="compositionally biased region" description="Polar residues" evidence="9">
    <location>
        <begin position="693"/>
        <end position="702"/>
    </location>
</feature>
<dbReference type="InterPro" id="IPR044938">
    <property type="entry name" value="EDC4_C_sf"/>
</dbReference>
<feature type="region of interest" description="Disordered" evidence="9">
    <location>
        <begin position="543"/>
        <end position="562"/>
    </location>
</feature>
<keyword evidence="4 7" id="KW-0853">WD repeat</keyword>
<dbReference type="InterPro" id="IPR049404">
    <property type="entry name" value="EDC4_C"/>
</dbReference>
<dbReference type="SMART" id="SM00320">
    <property type="entry name" value="WD40"/>
    <property type="match status" value="2"/>
</dbReference>
<dbReference type="SUPFAM" id="SSF50978">
    <property type="entry name" value="WD40 repeat-like"/>
    <property type="match status" value="1"/>
</dbReference>
<dbReference type="InterPro" id="IPR001680">
    <property type="entry name" value="WD40_rpt"/>
</dbReference>
<dbReference type="Pfam" id="PF21289">
    <property type="entry name" value="EDC4_C"/>
    <property type="match status" value="1"/>
</dbReference>
<evidence type="ECO:0000256" key="7">
    <source>
        <dbReference type="PROSITE-ProRule" id="PRU00221"/>
    </source>
</evidence>
<keyword evidence="3" id="KW-0963">Cytoplasm</keyword>
<feature type="compositionally biased region" description="Polar residues" evidence="9">
    <location>
        <begin position="595"/>
        <end position="627"/>
    </location>
</feature>
<dbReference type="PROSITE" id="PS50082">
    <property type="entry name" value="WD_REPEATS_2"/>
    <property type="match status" value="1"/>
</dbReference>
<dbReference type="GO" id="GO:0031087">
    <property type="term" value="P:deadenylation-independent decapping of nuclear-transcribed mRNA"/>
    <property type="evidence" value="ECO:0007669"/>
    <property type="project" value="InterPro"/>
</dbReference>
<evidence type="ECO:0000313" key="13">
    <source>
        <dbReference type="Proteomes" id="UP000596742"/>
    </source>
</evidence>
<comment type="similarity">
    <text evidence="2">Belongs to the WD repeat EDC4 family.</text>
</comment>
<feature type="domain" description="Enhancer of mRNA-decapping protein 4 C-terminal" evidence="11">
    <location>
        <begin position="1276"/>
        <end position="1396"/>
    </location>
</feature>
<evidence type="ECO:0000256" key="4">
    <source>
        <dbReference type="ARBA" id="ARBA00022574"/>
    </source>
</evidence>
<gene>
    <name evidence="12" type="ORF">MGAL_10B064160</name>
</gene>
<feature type="region of interest" description="Disordered" evidence="9">
    <location>
        <begin position="720"/>
        <end position="894"/>
    </location>
</feature>
<evidence type="ECO:0000256" key="8">
    <source>
        <dbReference type="SAM" id="Coils"/>
    </source>
</evidence>
<dbReference type="PANTHER" id="PTHR15598:SF5">
    <property type="entry name" value="ENHANCER OF MRNA-DECAPPING PROTEIN 4"/>
    <property type="match status" value="1"/>
</dbReference>
<dbReference type="InterPro" id="IPR015943">
    <property type="entry name" value="WD40/YVTN_repeat-like_dom_sf"/>
</dbReference>
<feature type="compositionally biased region" description="Polar residues" evidence="9">
    <location>
        <begin position="573"/>
        <end position="585"/>
    </location>
</feature>
<dbReference type="InterPro" id="IPR032401">
    <property type="entry name" value="EDC4_WD40"/>
</dbReference>
<dbReference type="Gene3D" id="1.10.220.100">
    <property type="entry name" value="conserved c-terminal region of ge- 1"/>
    <property type="match status" value="1"/>
</dbReference>
<evidence type="ECO:0000313" key="12">
    <source>
        <dbReference type="EMBL" id="VDI24652.1"/>
    </source>
</evidence>
<evidence type="ECO:0000256" key="2">
    <source>
        <dbReference type="ARBA" id="ARBA00009639"/>
    </source>
</evidence>
<feature type="compositionally biased region" description="Acidic residues" evidence="9">
    <location>
        <begin position="816"/>
        <end position="855"/>
    </location>
</feature>
<feature type="region of interest" description="Disordered" evidence="9">
    <location>
        <begin position="570"/>
        <end position="702"/>
    </location>
</feature>
<feature type="region of interest" description="Disordered" evidence="9">
    <location>
        <begin position="489"/>
        <end position="522"/>
    </location>
</feature>
<dbReference type="InterPro" id="IPR045152">
    <property type="entry name" value="EDC4-like"/>
</dbReference>
<dbReference type="Gene3D" id="6.10.140.270">
    <property type="match status" value="1"/>
</dbReference>
<dbReference type="Pfam" id="PF16529">
    <property type="entry name" value="Ge1_WD40"/>
    <property type="match status" value="1"/>
</dbReference>
<feature type="domain" description="Enhancer of mRNA-decapping protein 4 WD40 repeat region" evidence="10">
    <location>
        <begin position="119"/>
        <end position="454"/>
    </location>
</feature>
<feature type="compositionally biased region" description="Basic and acidic residues" evidence="9">
    <location>
        <begin position="503"/>
        <end position="515"/>
    </location>
</feature>
<dbReference type="PROSITE" id="PS50294">
    <property type="entry name" value="WD_REPEATS_REGION"/>
    <property type="match status" value="1"/>
</dbReference>
<evidence type="ECO:0000256" key="1">
    <source>
        <dbReference type="ARBA" id="ARBA00004201"/>
    </source>
</evidence>
<reference evidence="12" key="1">
    <citation type="submission" date="2018-11" db="EMBL/GenBank/DDBJ databases">
        <authorList>
            <person name="Alioto T."/>
            <person name="Alioto T."/>
        </authorList>
    </citation>
    <scope>NUCLEOTIDE SEQUENCE</scope>
</reference>
<dbReference type="OrthoDB" id="21128at2759"/>
<keyword evidence="13" id="KW-1185">Reference proteome</keyword>
<evidence type="ECO:0000256" key="5">
    <source>
        <dbReference type="ARBA" id="ARBA00022737"/>
    </source>
</evidence>
<evidence type="ECO:0000259" key="11">
    <source>
        <dbReference type="Pfam" id="PF21289"/>
    </source>
</evidence>
<comment type="caution">
    <text evidence="12">The sequence shown here is derived from an EMBL/GenBank/DDBJ whole genome shotgun (WGS) entry which is preliminary data.</text>
</comment>
<evidence type="ECO:0000256" key="3">
    <source>
        <dbReference type="ARBA" id="ARBA00022490"/>
    </source>
</evidence>
<proteinExistence type="inferred from homology"/>
<comment type="subcellular location">
    <subcellularLocation>
        <location evidence="1">Cytoplasm</location>
        <location evidence="1">P-body</location>
    </subcellularLocation>
</comment>
<dbReference type="FunFam" id="1.10.220.100:FF:000001">
    <property type="entry name" value="Enhancer of mRNA-decapping protein 4"/>
    <property type="match status" value="1"/>
</dbReference>
<evidence type="ECO:0000256" key="6">
    <source>
        <dbReference type="ARBA" id="ARBA00023054"/>
    </source>
</evidence>
<dbReference type="Gene3D" id="2.130.10.10">
    <property type="entry name" value="YVTN repeat-like/Quinoprotein amine dehydrogenase"/>
    <property type="match status" value="1"/>
</dbReference>
<dbReference type="EMBL" id="UYJE01004054">
    <property type="protein sequence ID" value="VDI24652.1"/>
    <property type="molecule type" value="Genomic_DNA"/>
</dbReference>
<feature type="coiled-coil region" evidence="8">
    <location>
        <begin position="923"/>
        <end position="977"/>
    </location>
</feature>
<feature type="repeat" description="WD" evidence="7">
    <location>
        <begin position="305"/>
        <end position="346"/>
    </location>
</feature>
<name>A0A8B6DVG0_MYTGA</name>
<accession>A0A8B6DVG0</accession>
<feature type="compositionally biased region" description="Polar residues" evidence="9">
    <location>
        <begin position="636"/>
        <end position="660"/>
    </location>
</feature>
<evidence type="ECO:0000259" key="10">
    <source>
        <dbReference type="Pfam" id="PF16529"/>
    </source>
</evidence>